<keyword evidence="2" id="KW-1185">Reference proteome</keyword>
<proteinExistence type="predicted"/>
<dbReference type="EMBL" id="JARFYM010000048">
    <property type="protein sequence ID" value="MDL2403469.1"/>
    <property type="molecule type" value="Genomic_DNA"/>
</dbReference>
<accession>A0ABT7K4C5</accession>
<comment type="caution">
    <text evidence="1">The sequence shown here is derived from an EMBL/GenBank/DDBJ whole genome shotgun (WGS) entry which is preliminary data.</text>
</comment>
<dbReference type="Gene3D" id="3.40.720.10">
    <property type="entry name" value="Alkaline Phosphatase, subunit A"/>
    <property type="match status" value="1"/>
</dbReference>
<gene>
    <name evidence="1" type="ORF">PY649_31840</name>
</gene>
<organism evidence="1 2">
    <name type="scientific">Rhizobium mayense</name>
    <dbReference type="NCBI Taxonomy" id="1312184"/>
    <lineage>
        <taxon>Bacteria</taxon>
        <taxon>Pseudomonadati</taxon>
        <taxon>Pseudomonadota</taxon>
        <taxon>Alphaproteobacteria</taxon>
        <taxon>Hyphomicrobiales</taxon>
        <taxon>Rhizobiaceae</taxon>
        <taxon>Rhizobium/Agrobacterium group</taxon>
        <taxon>Rhizobium</taxon>
    </lineage>
</organism>
<dbReference type="InterPro" id="IPR002591">
    <property type="entry name" value="Phosphodiest/P_Trfase"/>
</dbReference>
<evidence type="ECO:0000313" key="2">
    <source>
        <dbReference type="Proteomes" id="UP001172645"/>
    </source>
</evidence>
<dbReference type="InterPro" id="IPR017850">
    <property type="entry name" value="Alkaline_phosphatase_core_sf"/>
</dbReference>
<protein>
    <submittedName>
        <fullName evidence="1">Alkaline phosphatase family protein</fullName>
    </submittedName>
</protein>
<reference evidence="1" key="1">
    <citation type="submission" date="2023-06" db="EMBL/GenBank/DDBJ databases">
        <title>Phylogenetic Diversity of Rhizobium strains.</title>
        <authorList>
            <person name="Moura F.T."/>
            <person name="Helene L.C.F."/>
            <person name="Hungria M."/>
        </authorList>
    </citation>
    <scope>NUCLEOTIDE SEQUENCE</scope>
    <source>
        <strain evidence="1">CCGE526</strain>
    </source>
</reference>
<dbReference type="Pfam" id="PF01663">
    <property type="entry name" value="Phosphodiest"/>
    <property type="match status" value="1"/>
</dbReference>
<dbReference type="SUPFAM" id="SSF53649">
    <property type="entry name" value="Alkaline phosphatase-like"/>
    <property type="match status" value="1"/>
</dbReference>
<dbReference type="PANTHER" id="PTHR10151">
    <property type="entry name" value="ECTONUCLEOTIDE PYROPHOSPHATASE/PHOSPHODIESTERASE"/>
    <property type="match status" value="1"/>
</dbReference>
<sequence>MMKPDASTHVSPLTIPAVTHQPVPSKAIVILVDGVSADYFVKHRYRLPTLSRLAGEGLSVERLRSTMPGTSMPGRASMMTGAEPQVNGIYGNHIVKDGSFICADAQYMRVPTIAKLATNSGLDVASIGAGLVDPADCNIFVPAWWERGFLQGSRFFKSLPEDRLGRARIIKDPEGRLAAAGVLDLFGFPAARNTVPSTPLMAGLAADHLMVNAAGALACSDNPPDLILTEIEMTDAIQHQFGYESEAAHWSISMADLMIGALVDGLRRVGRESDYAIVVASDHGHSAVHTALYPQAILPDHIWESEGATLHVLVDGSRDRTTVGQLLGQHKVEAWSSDHVPVAERALVATYVAPPGFSFEETPLGTTAQTPTGKAQYASTHGFRPGSIEDDRMCLFGLGGIEPRRLAGSSAEAFAPTVAQILGLSSASFAARGLL</sequence>
<dbReference type="RefSeq" id="WP_285872906.1">
    <property type="nucleotide sequence ID" value="NZ_JARFYM010000048.1"/>
</dbReference>
<evidence type="ECO:0000313" key="1">
    <source>
        <dbReference type="EMBL" id="MDL2403469.1"/>
    </source>
</evidence>
<dbReference type="Proteomes" id="UP001172645">
    <property type="component" value="Unassembled WGS sequence"/>
</dbReference>
<name>A0ABT7K4C5_9HYPH</name>
<dbReference type="PANTHER" id="PTHR10151:SF120">
    <property type="entry name" value="BIS(5'-ADENOSYL)-TRIPHOSPHATASE"/>
    <property type="match status" value="1"/>
</dbReference>